<dbReference type="InterPro" id="IPR025558">
    <property type="entry name" value="DUF4283"/>
</dbReference>
<sequence>MAFFRRLLQRLVLLPTTGIPSFLYLTKLYIQPFIQTVWCPPILSSMNLHEISSLYANLILDDNESPLIKVRGTRVCEAMARMEICFVDKILGYRNVNHEGLKTVLKLIWRTKNSVIIEPVGSYNTFVFHFGSSEDHRRVYTGGPWTLNRSLIVLNKPNGLGYLSSTDFSKTAFWIQLQNVLLGLRMKIMQGSRMRPLELWKQSTSPDLACEFVYLLMCPNLSSAASKYILKH</sequence>
<comment type="caution">
    <text evidence="2">The sequence shown here is derived from an EMBL/GenBank/DDBJ whole genome shotgun (WGS) entry which is preliminary data.</text>
</comment>
<dbReference type="EMBL" id="JBFOLK010000002">
    <property type="protein sequence ID" value="KAL2532938.1"/>
    <property type="molecule type" value="Genomic_DNA"/>
</dbReference>
<proteinExistence type="predicted"/>
<reference evidence="3" key="1">
    <citation type="submission" date="2024-07" db="EMBL/GenBank/DDBJ databases">
        <title>Two chromosome-level genome assemblies of Korean endemic species Abeliophyllum distichum and Forsythia ovata (Oleaceae).</title>
        <authorList>
            <person name="Jang H."/>
        </authorList>
    </citation>
    <scope>NUCLEOTIDE SEQUENCE [LARGE SCALE GENOMIC DNA]</scope>
</reference>
<keyword evidence="3" id="KW-1185">Reference proteome</keyword>
<evidence type="ECO:0000313" key="3">
    <source>
        <dbReference type="Proteomes" id="UP001604336"/>
    </source>
</evidence>
<evidence type="ECO:0000259" key="1">
    <source>
        <dbReference type="Pfam" id="PF14111"/>
    </source>
</evidence>
<dbReference type="Pfam" id="PF14111">
    <property type="entry name" value="DUF4283"/>
    <property type="match status" value="1"/>
</dbReference>
<evidence type="ECO:0000313" key="2">
    <source>
        <dbReference type="EMBL" id="KAL2532938.1"/>
    </source>
</evidence>
<name>A0ABD1V8P1_9LAMI</name>
<feature type="domain" description="DUF4283" evidence="1">
    <location>
        <begin position="82"/>
        <end position="155"/>
    </location>
</feature>
<dbReference type="AlphaFoldDB" id="A0ABD1V8P1"/>
<gene>
    <name evidence="2" type="ORF">Adt_06289</name>
</gene>
<dbReference type="Proteomes" id="UP001604336">
    <property type="component" value="Unassembled WGS sequence"/>
</dbReference>
<accession>A0ABD1V8P1</accession>
<protein>
    <submittedName>
        <fullName evidence="2">DUF4283 domain-containing protein</fullName>
    </submittedName>
</protein>
<organism evidence="2 3">
    <name type="scientific">Abeliophyllum distichum</name>
    <dbReference type="NCBI Taxonomy" id="126358"/>
    <lineage>
        <taxon>Eukaryota</taxon>
        <taxon>Viridiplantae</taxon>
        <taxon>Streptophyta</taxon>
        <taxon>Embryophyta</taxon>
        <taxon>Tracheophyta</taxon>
        <taxon>Spermatophyta</taxon>
        <taxon>Magnoliopsida</taxon>
        <taxon>eudicotyledons</taxon>
        <taxon>Gunneridae</taxon>
        <taxon>Pentapetalae</taxon>
        <taxon>asterids</taxon>
        <taxon>lamiids</taxon>
        <taxon>Lamiales</taxon>
        <taxon>Oleaceae</taxon>
        <taxon>Forsythieae</taxon>
        <taxon>Abeliophyllum</taxon>
    </lineage>
</organism>